<dbReference type="AlphaFoldDB" id="A0AAV4JFG9"/>
<keyword evidence="2" id="KW-1185">Reference proteome</keyword>
<dbReference type="Proteomes" id="UP000762676">
    <property type="component" value="Unassembled WGS sequence"/>
</dbReference>
<evidence type="ECO:0000313" key="1">
    <source>
        <dbReference type="EMBL" id="GFS20784.1"/>
    </source>
</evidence>
<gene>
    <name evidence="1" type="ORF">ElyMa_005065200</name>
</gene>
<dbReference type="EMBL" id="BMAT01010136">
    <property type="protein sequence ID" value="GFS20784.1"/>
    <property type="molecule type" value="Genomic_DNA"/>
</dbReference>
<evidence type="ECO:0000313" key="2">
    <source>
        <dbReference type="Proteomes" id="UP000762676"/>
    </source>
</evidence>
<accession>A0AAV4JFG9</accession>
<comment type="caution">
    <text evidence="1">The sequence shown here is derived from an EMBL/GenBank/DDBJ whole genome shotgun (WGS) entry which is preliminary data.</text>
</comment>
<proteinExistence type="predicted"/>
<reference evidence="1 2" key="1">
    <citation type="journal article" date="2021" name="Elife">
        <title>Chloroplast acquisition without the gene transfer in kleptoplastic sea slugs, Plakobranchus ocellatus.</title>
        <authorList>
            <person name="Maeda T."/>
            <person name="Takahashi S."/>
            <person name="Yoshida T."/>
            <person name="Shimamura S."/>
            <person name="Takaki Y."/>
            <person name="Nagai Y."/>
            <person name="Toyoda A."/>
            <person name="Suzuki Y."/>
            <person name="Arimoto A."/>
            <person name="Ishii H."/>
            <person name="Satoh N."/>
            <person name="Nishiyama T."/>
            <person name="Hasebe M."/>
            <person name="Maruyama T."/>
            <person name="Minagawa J."/>
            <person name="Obokata J."/>
            <person name="Shigenobu S."/>
        </authorList>
    </citation>
    <scope>NUCLEOTIDE SEQUENCE [LARGE SCALE GENOMIC DNA]</scope>
</reference>
<protein>
    <submittedName>
        <fullName evidence="1">Uncharacterized protein</fullName>
    </submittedName>
</protein>
<organism evidence="1 2">
    <name type="scientific">Elysia marginata</name>
    <dbReference type="NCBI Taxonomy" id="1093978"/>
    <lineage>
        <taxon>Eukaryota</taxon>
        <taxon>Metazoa</taxon>
        <taxon>Spiralia</taxon>
        <taxon>Lophotrochozoa</taxon>
        <taxon>Mollusca</taxon>
        <taxon>Gastropoda</taxon>
        <taxon>Heterobranchia</taxon>
        <taxon>Euthyneura</taxon>
        <taxon>Panpulmonata</taxon>
        <taxon>Sacoglossa</taxon>
        <taxon>Placobranchoidea</taxon>
        <taxon>Plakobranchidae</taxon>
        <taxon>Elysia</taxon>
    </lineage>
</organism>
<sequence length="76" mass="8347">MQPGLLYFLVPRKCGIVGVNCEALPQQVNFLIDEGMCSGKGSNAIVSYLDFFFKNYGLGEEVVHLQCDNCAGQNKN</sequence>
<name>A0AAV4JFG9_9GAST</name>
<dbReference type="PANTHER" id="PTHR34415">
    <property type="entry name" value="INTEGRASE CATALYTIC DOMAIN-CONTAINING PROTEIN"/>
    <property type="match status" value="1"/>
</dbReference>
<dbReference type="PANTHER" id="PTHR34415:SF1">
    <property type="entry name" value="INTEGRASE CATALYTIC DOMAIN-CONTAINING PROTEIN"/>
    <property type="match status" value="1"/>
</dbReference>